<dbReference type="Pfam" id="PF07238">
    <property type="entry name" value="PilZ"/>
    <property type="match status" value="1"/>
</dbReference>
<feature type="domain" description="PilZ" evidence="1">
    <location>
        <begin position="28"/>
        <end position="109"/>
    </location>
</feature>
<gene>
    <name evidence="2" type="ORF">GLW05_14450</name>
</gene>
<protein>
    <recommendedName>
        <fullName evidence="1">PilZ domain-containing protein</fullName>
    </recommendedName>
</protein>
<evidence type="ECO:0000313" key="2">
    <source>
        <dbReference type="EMBL" id="MYL34793.1"/>
    </source>
</evidence>
<evidence type="ECO:0000313" key="3">
    <source>
        <dbReference type="Proteomes" id="UP000468638"/>
    </source>
</evidence>
<dbReference type="InterPro" id="IPR009875">
    <property type="entry name" value="PilZ_domain"/>
</dbReference>
<dbReference type="GO" id="GO:0035438">
    <property type="term" value="F:cyclic-di-GMP binding"/>
    <property type="evidence" value="ECO:0007669"/>
    <property type="project" value="InterPro"/>
</dbReference>
<accession>A0A6I5A299</accession>
<comment type="caution">
    <text evidence="2">The sequence shown here is derived from an EMBL/GenBank/DDBJ whole genome shotgun (WGS) entry which is preliminary data.</text>
</comment>
<sequence>MEESSMYYKRNEPFRYTFGTPTVGTIQKAELEEETQTYEAKILDLSQHGAKIEVAQDEKWDNGTPILIRFSILEEEFVANGIVKWHKQLGSTHLYGLDLETSEEWRKSLINNLKQLAKDNL</sequence>
<dbReference type="SUPFAM" id="SSF141371">
    <property type="entry name" value="PilZ domain-like"/>
    <property type="match status" value="1"/>
</dbReference>
<proteinExistence type="predicted"/>
<dbReference type="Proteomes" id="UP000468638">
    <property type="component" value="Unassembled WGS sequence"/>
</dbReference>
<reference evidence="2 3" key="1">
    <citation type="submission" date="2019-11" db="EMBL/GenBank/DDBJ databases">
        <title>Genome sequences of 17 halophilic strains isolated from different environments.</title>
        <authorList>
            <person name="Furrow R.E."/>
        </authorList>
    </citation>
    <scope>NUCLEOTIDE SEQUENCE [LARGE SCALE GENOMIC DNA]</scope>
    <source>
        <strain evidence="2 3">22514_16_FS</strain>
    </source>
</reference>
<dbReference type="AlphaFoldDB" id="A0A6I5A299"/>
<organism evidence="2 3">
    <name type="scientific">Pontibacillus yanchengensis</name>
    <dbReference type="NCBI Taxonomy" id="462910"/>
    <lineage>
        <taxon>Bacteria</taxon>
        <taxon>Bacillati</taxon>
        <taxon>Bacillota</taxon>
        <taxon>Bacilli</taxon>
        <taxon>Bacillales</taxon>
        <taxon>Bacillaceae</taxon>
        <taxon>Pontibacillus</taxon>
    </lineage>
</organism>
<name>A0A6I5A299_9BACI</name>
<dbReference type="Gene3D" id="2.40.10.220">
    <property type="entry name" value="predicted glycosyltransferase like domains"/>
    <property type="match status" value="1"/>
</dbReference>
<evidence type="ECO:0000259" key="1">
    <source>
        <dbReference type="Pfam" id="PF07238"/>
    </source>
</evidence>
<dbReference type="EMBL" id="WMEQ01000011">
    <property type="protein sequence ID" value="MYL34793.1"/>
    <property type="molecule type" value="Genomic_DNA"/>
</dbReference>